<dbReference type="InterPro" id="IPR044443">
    <property type="entry name" value="Ribosomal_mL44_DSRM_fung"/>
</dbReference>
<organism evidence="9 10">
    <name type="scientific">Microthyrium microscopicum</name>
    <dbReference type="NCBI Taxonomy" id="703497"/>
    <lineage>
        <taxon>Eukaryota</taxon>
        <taxon>Fungi</taxon>
        <taxon>Dikarya</taxon>
        <taxon>Ascomycota</taxon>
        <taxon>Pezizomycotina</taxon>
        <taxon>Dothideomycetes</taxon>
        <taxon>Dothideomycetes incertae sedis</taxon>
        <taxon>Microthyriales</taxon>
        <taxon>Microthyriaceae</taxon>
        <taxon>Microthyrium</taxon>
    </lineage>
</organism>
<accession>A0A6A6U598</accession>
<dbReference type="CDD" id="cd19873">
    <property type="entry name" value="DSRM_MRPL3_like"/>
    <property type="match status" value="1"/>
</dbReference>
<evidence type="ECO:0000256" key="1">
    <source>
        <dbReference type="ARBA" id="ARBA00004173"/>
    </source>
</evidence>
<proteinExistence type="inferred from homology"/>
<evidence type="ECO:0000256" key="6">
    <source>
        <dbReference type="ARBA" id="ARBA00024034"/>
    </source>
</evidence>
<dbReference type="AlphaFoldDB" id="A0A6A6U598"/>
<comment type="similarity">
    <text evidence="6">Belongs to the ribonuclease III family. Mitochondrion-specific ribosomal protein mL44 subfamily.</text>
</comment>
<dbReference type="InterPro" id="IPR000999">
    <property type="entry name" value="RNase_III_dom"/>
</dbReference>
<evidence type="ECO:0000256" key="3">
    <source>
        <dbReference type="ARBA" id="ARBA00022980"/>
    </source>
</evidence>
<evidence type="ECO:0000259" key="8">
    <source>
        <dbReference type="PROSITE" id="PS50142"/>
    </source>
</evidence>
<dbReference type="InterPro" id="IPR036389">
    <property type="entry name" value="RNase_III_sf"/>
</dbReference>
<comment type="subcellular location">
    <subcellularLocation>
        <location evidence="1">Mitochondrion</location>
    </subcellularLocation>
</comment>
<dbReference type="Gene3D" id="3.30.160.20">
    <property type="match status" value="1"/>
</dbReference>
<dbReference type="Gene3D" id="1.10.1520.10">
    <property type="entry name" value="Ribonuclease III domain"/>
    <property type="match status" value="1"/>
</dbReference>
<dbReference type="InterPro" id="IPR044444">
    <property type="entry name" value="Ribosomal_mL44_DSRM_metazoa"/>
</dbReference>
<dbReference type="GO" id="GO:0003735">
    <property type="term" value="F:structural constituent of ribosome"/>
    <property type="evidence" value="ECO:0007669"/>
    <property type="project" value="TreeGrafter"/>
</dbReference>
<sequence length="453" mass="50281">MIQHQVPLSSILDSYLAPGANVFIFTSMKRIRIRGQLSTSQFTPFSPIRNPIASCSRCKSTRHNSSQAAASIPSPFPSPAIKPLVLDAQFSSNLERFPSPPPFRALQSAKLAALHARLDLSPKIPLQTLARALVDATADPDRGHNNASLAILGGDVLGYYCSEHLMCHYPRLPLEVLWAAQRAFIGPDALGTIAREWGVDAVRAPGGEVDPGLLQFRQEMINELHYEPGYFKKKRAEELEASLPPRMRKENPNDDYTPGNWQLRFNEAGRPQRTTITYRVMNGDQFGMQPSKADHVPKHTTLQEASSNFVRALFAIIHLHGGQDVSKQFFRNHFSSRALDLSKLFAFDHPNRDLLLLCLRENFEPPVARLISETGRRSAHPVFIVGVFSGHDKLGEGVGASLLEAKTRAAVAALKGWYLYSPLDVTLPSEARKTDSKKTFKPNMVDPGEVVVY</sequence>
<evidence type="ECO:0000256" key="2">
    <source>
        <dbReference type="ARBA" id="ARBA00022884"/>
    </source>
</evidence>
<dbReference type="SMART" id="SM00535">
    <property type="entry name" value="RIBOc"/>
    <property type="match status" value="1"/>
</dbReference>
<dbReference type="PANTHER" id="PTHR11207:SF32">
    <property type="entry name" value="LARGE RIBOSOMAL SUBUNIT PROTEIN ML44"/>
    <property type="match status" value="1"/>
</dbReference>
<dbReference type="Pfam" id="PF22892">
    <property type="entry name" value="DSRM_MRPL44"/>
    <property type="match status" value="1"/>
</dbReference>
<evidence type="ECO:0000313" key="9">
    <source>
        <dbReference type="EMBL" id="KAF2666607.1"/>
    </source>
</evidence>
<dbReference type="GO" id="GO:0005739">
    <property type="term" value="C:mitochondrion"/>
    <property type="evidence" value="ECO:0007669"/>
    <property type="project" value="TreeGrafter"/>
</dbReference>
<protein>
    <recommendedName>
        <fullName evidence="7">Large ribosomal subunit protein mL44</fullName>
    </recommendedName>
</protein>
<dbReference type="OrthoDB" id="67027at2759"/>
<name>A0A6A6U598_9PEZI</name>
<dbReference type="SUPFAM" id="SSF54768">
    <property type="entry name" value="dsRNA-binding domain-like"/>
    <property type="match status" value="1"/>
</dbReference>
<keyword evidence="10" id="KW-1185">Reference proteome</keyword>
<dbReference type="PROSITE" id="PS50142">
    <property type="entry name" value="RNASE_3_2"/>
    <property type="match status" value="1"/>
</dbReference>
<reference evidence="9" key="1">
    <citation type="journal article" date="2020" name="Stud. Mycol.">
        <title>101 Dothideomycetes genomes: a test case for predicting lifestyles and emergence of pathogens.</title>
        <authorList>
            <person name="Haridas S."/>
            <person name="Albert R."/>
            <person name="Binder M."/>
            <person name="Bloem J."/>
            <person name="Labutti K."/>
            <person name="Salamov A."/>
            <person name="Andreopoulos B."/>
            <person name="Baker S."/>
            <person name="Barry K."/>
            <person name="Bills G."/>
            <person name="Bluhm B."/>
            <person name="Cannon C."/>
            <person name="Castanera R."/>
            <person name="Culley D."/>
            <person name="Daum C."/>
            <person name="Ezra D."/>
            <person name="Gonzalez J."/>
            <person name="Henrissat B."/>
            <person name="Kuo A."/>
            <person name="Liang C."/>
            <person name="Lipzen A."/>
            <person name="Lutzoni F."/>
            <person name="Magnuson J."/>
            <person name="Mondo S."/>
            <person name="Nolan M."/>
            <person name="Ohm R."/>
            <person name="Pangilinan J."/>
            <person name="Park H.-J."/>
            <person name="Ramirez L."/>
            <person name="Alfaro M."/>
            <person name="Sun H."/>
            <person name="Tritt A."/>
            <person name="Yoshinaga Y."/>
            <person name="Zwiers L.-H."/>
            <person name="Turgeon B."/>
            <person name="Goodwin S."/>
            <person name="Spatafora J."/>
            <person name="Crous P."/>
            <person name="Grigoriev I."/>
        </authorList>
    </citation>
    <scope>NUCLEOTIDE SEQUENCE</scope>
    <source>
        <strain evidence="9">CBS 115976</strain>
    </source>
</reference>
<gene>
    <name evidence="9" type="ORF">BT63DRAFT_312843</name>
</gene>
<dbReference type="PANTHER" id="PTHR11207">
    <property type="entry name" value="RIBONUCLEASE III"/>
    <property type="match status" value="1"/>
</dbReference>
<keyword evidence="4" id="KW-0496">Mitochondrion</keyword>
<keyword evidence="5" id="KW-0687">Ribonucleoprotein</keyword>
<dbReference type="GO" id="GO:0003725">
    <property type="term" value="F:double-stranded RNA binding"/>
    <property type="evidence" value="ECO:0007669"/>
    <property type="project" value="InterPro"/>
</dbReference>
<keyword evidence="3" id="KW-0689">Ribosomal protein</keyword>
<dbReference type="SMART" id="SM00358">
    <property type="entry name" value="DSRM"/>
    <property type="match status" value="1"/>
</dbReference>
<evidence type="ECO:0000256" key="4">
    <source>
        <dbReference type="ARBA" id="ARBA00023128"/>
    </source>
</evidence>
<feature type="domain" description="RNase III" evidence="8">
    <location>
        <begin position="111"/>
        <end position="200"/>
    </location>
</feature>
<evidence type="ECO:0000313" key="10">
    <source>
        <dbReference type="Proteomes" id="UP000799302"/>
    </source>
</evidence>
<dbReference type="InterPro" id="IPR014720">
    <property type="entry name" value="dsRBD_dom"/>
</dbReference>
<evidence type="ECO:0000256" key="5">
    <source>
        <dbReference type="ARBA" id="ARBA00023274"/>
    </source>
</evidence>
<dbReference type="GO" id="GO:0004525">
    <property type="term" value="F:ribonuclease III activity"/>
    <property type="evidence" value="ECO:0007669"/>
    <property type="project" value="InterPro"/>
</dbReference>
<dbReference type="Proteomes" id="UP000799302">
    <property type="component" value="Unassembled WGS sequence"/>
</dbReference>
<dbReference type="SUPFAM" id="SSF69065">
    <property type="entry name" value="RNase III domain-like"/>
    <property type="match status" value="1"/>
</dbReference>
<evidence type="ECO:0000256" key="7">
    <source>
        <dbReference type="ARBA" id="ARBA00035187"/>
    </source>
</evidence>
<dbReference type="EMBL" id="MU004238">
    <property type="protein sequence ID" value="KAF2666607.1"/>
    <property type="molecule type" value="Genomic_DNA"/>
</dbReference>
<keyword evidence="2" id="KW-0694">RNA-binding</keyword>
<dbReference type="GO" id="GO:0006396">
    <property type="term" value="P:RNA processing"/>
    <property type="evidence" value="ECO:0007669"/>
    <property type="project" value="InterPro"/>
</dbReference>